<accession>S5UCT6</accession>
<dbReference type="Pfam" id="PF03995">
    <property type="entry name" value="Inhibitor_I36"/>
    <property type="match status" value="1"/>
</dbReference>
<dbReference type="EMBL" id="KF264553">
    <property type="protein sequence ID" value="AGS49727.1"/>
    <property type="molecule type" value="Genomic_DNA"/>
</dbReference>
<protein>
    <recommendedName>
        <fullName evidence="3">Peptidase inhibitor family I36</fullName>
    </recommendedName>
</protein>
<feature type="chain" id="PRO_5004532766" description="Peptidase inhibitor family I36" evidence="1">
    <location>
        <begin position="29"/>
        <end position="118"/>
    </location>
</feature>
<name>S5UCT6_9BACT</name>
<proteinExistence type="predicted"/>
<evidence type="ECO:0008006" key="3">
    <source>
        <dbReference type="Google" id="ProtNLM"/>
    </source>
</evidence>
<keyword evidence="1" id="KW-0732">Signal</keyword>
<dbReference type="AlphaFoldDB" id="S5UCT6"/>
<sequence length="118" mass="12215">MKSTTVKLACAMAIATVVAATIGSPAHADLNDCPSGNVCIWVDGPFVGAPTTYGAPNFRNLNAGDLDQVSSWANKTSSTYCLYDNGSSNVLDVLGREESRGAMRPGTNDKADAIGRCG</sequence>
<feature type="signal peptide" evidence="1">
    <location>
        <begin position="1"/>
        <end position="28"/>
    </location>
</feature>
<evidence type="ECO:0000313" key="2">
    <source>
        <dbReference type="EMBL" id="AGS49727.1"/>
    </source>
</evidence>
<organism evidence="2">
    <name type="scientific">uncultured bacterium esnapd14</name>
    <dbReference type="NCBI Taxonomy" id="1366594"/>
    <lineage>
        <taxon>Bacteria</taxon>
        <taxon>environmental samples</taxon>
    </lineage>
</organism>
<reference evidence="2" key="1">
    <citation type="journal article" date="2013" name="Proc. Natl. Acad. Sci. U.S.A.">
        <title>Mapping gene clusters within arrayed metagenomic libraries to expand the structural diversity of biomedically relevant natural products.</title>
        <authorList>
            <person name="Owen J.G."/>
            <person name="Reddy B.V."/>
            <person name="Ternei M.A."/>
            <person name="Charlop-Powers Z."/>
            <person name="Calle P.Y."/>
            <person name="Kim J.H."/>
            <person name="Brady S.F."/>
        </authorList>
    </citation>
    <scope>NUCLEOTIDE SEQUENCE</scope>
</reference>
<evidence type="ECO:0000256" key="1">
    <source>
        <dbReference type="SAM" id="SignalP"/>
    </source>
</evidence>